<dbReference type="PANTHER" id="PTHR11910">
    <property type="entry name" value="ATP SYNTHASE DELTA CHAIN"/>
    <property type="match status" value="1"/>
</dbReference>
<evidence type="ECO:0000256" key="6">
    <source>
        <dbReference type="ARBA" id="ARBA00023310"/>
    </source>
</evidence>
<keyword evidence="4 7" id="KW-0406">Ion transport</keyword>
<dbReference type="Pfam" id="PF00213">
    <property type="entry name" value="OSCP"/>
    <property type="match status" value="1"/>
</dbReference>
<keyword evidence="3 7" id="KW-0375">Hydrogen ion transport</keyword>
<dbReference type="InterPro" id="IPR020781">
    <property type="entry name" value="ATPase_OSCP/d_CS"/>
</dbReference>
<evidence type="ECO:0000256" key="5">
    <source>
        <dbReference type="ARBA" id="ARBA00023136"/>
    </source>
</evidence>
<reference evidence="8 9" key="1">
    <citation type="journal article" date="2015" name="Nature">
        <title>rRNA introns, odd ribosomes, and small enigmatic genomes across a large radiation of phyla.</title>
        <authorList>
            <person name="Brown C.T."/>
            <person name="Hug L.A."/>
            <person name="Thomas B.C."/>
            <person name="Sharon I."/>
            <person name="Castelle C.J."/>
            <person name="Singh A."/>
            <person name="Wilkins M.J."/>
            <person name="Williams K.H."/>
            <person name="Banfield J.F."/>
        </authorList>
    </citation>
    <scope>NUCLEOTIDE SEQUENCE [LARGE SCALE GENOMIC DNA]</scope>
</reference>
<gene>
    <name evidence="7" type="primary">atpH</name>
    <name evidence="8" type="ORF">UU13_C0003G0062</name>
</gene>
<evidence type="ECO:0000313" key="8">
    <source>
        <dbReference type="EMBL" id="KKR70618.1"/>
    </source>
</evidence>
<keyword evidence="7" id="KW-1003">Cell membrane</keyword>
<accession>A0A0G0T0Q0</accession>
<proteinExistence type="inferred from homology"/>
<dbReference type="AlphaFoldDB" id="A0A0G0T0Q0"/>
<dbReference type="HAMAP" id="MF_01416">
    <property type="entry name" value="ATP_synth_delta_bact"/>
    <property type="match status" value="1"/>
</dbReference>
<dbReference type="GO" id="GO:0005886">
    <property type="term" value="C:plasma membrane"/>
    <property type="evidence" value="ECO:0007669"/>
    <property type="project" value="UniProtKB-SubCell"/>
</dbReference>
<dbReference type="EMBL" id="LBZL01000003">
    <property type="protein sequence ID" value="KKR70618.1"/>
    <property type="molecule type" value="Genomic_DNA"/>
</dbReference>
<dbReference type="Proteomes" id="UP000034452">
    <property type="component" value="Unassembled WGS sequence"/>
</dbReference>
<evidence type="ECO:0000256" key="4">
    <source>
        <dbReference type="ARBA" id="ARBA00023065"/>
    </source>
</evidence>
<sequence length="136" mass="15489">MSAISNNNIARAIYLELGGKDEGEQSLIFPKIIQFLVKKRLLARAPDILNHLSKIINDEEKRIVARVSSKDNLDEKTKHELKHSLAKRYLVEEVDLVLNTDEKLLGGLKIEVNDEVIDLTIKNKIGKLQEYLIQTT</sequence>
<dbReference type="InterPro" id="IPR000711">
    <property type="entry name" value="ATPase_OSCP/dsu"/>
</dbReference>
<comment type="subcellular location">
    <subcellularLocation>
        <location evidence="7">Cell membrane</location>
        <topology evidence="7">Peripheral membrane protein</topology>
    </subcellularLocation>
    <subcellularLocation>
        <location evidence="1">Membrane</location>
    </subcellularLocation>
</comment>
<dbReference type="PRINTS" id="PR00125">
    <property type="entry name" value="ATPASEDELTA"/>
</dbReference>
<comment type="function">
    <text evidence="7">This protein is part of the stalk that links CF(0) to CF(1). It either transmits conformational changes from CF(0) to CF(1) or is implicated in proton conduction.</text>
</comment>
<evidence type="ECO:0000256" key="2">
    <source>
        <dbReference type="ARBA" id="ARBA00022448"/>
    </source>
</evidence>
<comment type="caution">
    <text evidence="8">The sequence shown here is derived from an EMBL/GenBank/DDBJ whole genome shotgun (WGS) entry which is preliminary data.</text>
</comment>
<dbReference type="GO" id="GO:0046933">
    <property type="term" value="F:proton-transporting ATP synthase activity, rotational mechanism"/>
    <property type="evidence" value="ECO:0007669"/>
    <property type="project" value="UniProtKB-UniRule"/>
</dbReference>
<evidence type="ECO:0000313" key="9">
    <source>
        <dbReference type="Proteomes" id="UP000034452"/>
    </source>
</evidence>
<keyword evidence="6 7" id="KW-0066">ATP synthesis</keyword>
<evidence type="ECO:0000256" key="7">
    <source>
        <dbReference type="HAMAP-Rule" id="MF_01416"/>
    </source>
</evidence>
<protein>
    <recommendedName>
        <fullName evidence="7">ATP synthase subunit delta</fullName>
    </recommendedName>
    <alternativeName>
        <fullName evidence="7">ATP synthase F(1) sector subunit delta</fullName>
    </alternativeName>
    <alternativeName>
        <fullName evidence="7">F-type ATPase subunit delta</fullName>
        <shortName evidence="7">F-ATPase subunit delta</shortName>
    </alternativeName>
</protein>
<evidence type="ECO:0000256" key="1">
    <source>
        <dbReference type="ARBA" id="ARBA00004370"/>
    </source>
</evidence>
<keyword evidence="7" id="KW-0139">CF(1)</keyword>
<name>A0A0G0T0Q0_9BACT</name>
<dbReference type="GO" id="GO:0045259">
    <property type="term" value="C:proton-transporting ATP synthase complex"/>
    <property type="evidence" value="ECO:0007669"/>
    <property type="project" value="UniProtKB-KW"/>
</dbReference>
<comment type="similarity">
    <text evidence="7">Belongs to the ATPase delta chain family.</text>
</comment>
<organism evidence="8 9">
    <name type="scientific">Candidatus Nomurabacteria bacterium GW2011_GWB1_40_7</name>
    <dbReference type="NCBI Taxonomy" id="1618744"/>
    <lineage>
        <taxon>Bacteria</taxon>
        <taxon>Candidatus Nomuraibacteriota</taxon>
    </lineage>
</organism>
<keyword evidence="2 7" id="KW-0813">Transport</keyword>
<dbReference type="PROSITE" id="PS00389">
    <property type="entry name" value="ATPASE_DELTA"/>
    <property type="match status" value="1"/>
</dbReference>
<evidence type="ECO:0000256" key="3">
    <source>
        <dbReference type="ARBA" id="ARBA00022781"/>
    </source>
</evidence>
<comment type="function">
    <text evidence="7">F(1)F(0) ATP synthase produces ATP from ADP in the presence of a proton or sodium gradient. F-type ATPases consist of two structural domains, F(1) containing the extramembraneous catalytic core and F(0) containing the membrane proton channel, linked together by a central stalk and a peripheral stalk. During catalysis, ATP synthesis in the catalytic domain of F(1) is coupled via a rotary mechanism of the central stalk subunits to proton translocation.</text>
</comment>
<keyword evidence="5 7" id="KW-0472">Membrane</keyword>